<keyword evidence="2" id="KW-0732">Signal</keyword>
<feature type="signal peptide" evidence="2">
    <location>
        <begin position="1"/>
        <end position="23"/>
    </location>
</feature>
<dbReference type="EMBL" id="CP022163">
    <property type="protein sequence ID" value="ATB33789.1"/>
    <property type="molecule type" value="Genomic_DNA"/>
</dbReference>
<accession>A0A250IPV5</accession>
<evidence type="ECO:0000313" key="3">
    <source>
        <dbReference type="EMBL" id="ATB33789.1"/>
    </source>
</evidence>
<name>A0A250IPV5_9BACT</name>
<sequence>MVRRSMRALSVLVLLLLSLPAWAQPPELPLTGFRDRVMLIWGGGKTREEAERFVASYQERAKDWARALELAPGYPRVFEGTEVPGLRPGAFFVALGVCEAGEGARLGKVFQALDPLSTTRGVLWEEGASSDCPAFLPGWSFGTSARLRVPEGTLAAASFNYAEEGKPPTWMGVVALLKKGDAESIVLEPPEDDTVSEVKRLKAGRGELVLEEALSEPPCDTGARTETHTRTWHVSARKGEIVTRQEKKPLRHAPCDSPAEDSPGE</sequence>
<gene>
    <name evidence="3" type="ORF">MEBOL_007287</name>
</gene>
<evidence type="ECO:0000313" key="4">
    <source>
        <dbReference type="Proteomes" id="UP000217289"/>
    </source>
</evidence>
<dbReference type="Proteomes" id="UP000217289">
    <property type="component" value="Chromosome"/>
</dbReference>
<protein>
    <recommendedName>
        <fullName evidence="5">Lipoprotein</fullName>
    </recommendedName>
</protein>
<organism evidence="3 4">
    <name type="scientific">Melittangium boletus DSM 14713</name>
    <dbReference type="NCBI Taxonomy" id="1294270"/>
    <lineage>
        <taxon>Bacteria</taxon>
        <taxon>Pseudomonadati</taxon>
        <taxon>Myxococcota</taxon>
        <taxon>Myxococcia</taxon>
        <taxon>Myxococcales</taxon>
        <taxon>Cystobacterineae</taxon>
        <taxon>Archangiaceae</taxon>
        <taxon>Melittangium</taxon>
    </lineage>
</organism>
<proteinExistence type="predicted"/>
<evidence type="ECO:0000256" key="1">
    <source>
        <dbReference type="SAM" id="MobiDB-lite"/>
    </source>
</evidence>
<evidence type="ECO:0000256" key="2">
    <source>
        <dbReference type="SAM" id="SignalP"/>
    </source>
</evidence>
<dbReference type="KEGG" id="mbd:MEBOL_007287"/>
<reference evidence="3 4" key="1">
    <citation type="submission" date="2017-06" db="EMBL/GenBank/DDBJ databases">
        <authorList>
            <person name="Kim H.J."/>
            <person name="Triplett B.A."/>
        </authorList>
    </citation>
    <scope>NUCLEOTIDE SEQUENCE [LARGE SCALE GENOMIC DNA]</scope>
    <source>
        <strain evidence="3 4">DSM 14713</strain>
    </source>
</reference>
<dbReference type="AlphaFoldDB" id="A0A250IPV5"/>
<feature type="region of interest" description="Disordered" evidence="1">
    <location>
        <begin position="215"/>
        <end position="265"/>
    </location>
</feature>
<feature type="compositionally biased region" description="Basic and acidic residues" evidence="1">
    <location>
        <begin position="237"/>
        <end position="248"/>
    </location>
</feature>
<feature type="chain" id="PRO_5013349660" description="Lipoprotein" evidence="2">
    <location>
        <begin position="24"/>
        <end position="265"/>
    </location>
</feature>
<evidence type="ECO:0008006" key="5">
    <source>
        <dbReference type="Google" id="ProtNLM"/>
    </source>
</evidence>
<keyword evidence="4" id="KW-1185">Reference proteome</keyword>